<name>A0A9Q1GMK8_9CARY</name>
<proteinExistence type="predicted"/>
<evidence type="ECO:0000313" key="1">
    <source>
        <dbReference type="EMBL" id="KAJ8421944.1"/>
    </source>
</evidence>
<sequence length="158" mass="18779">MVINTLGSPRPNSSFQFYTMWIRDNDFLPLVASMLPLNPHKGPYNRLKMFLRKTKTAIQQLNKNHFADLKNQQSNREREVRDKYTRIFSSVIDIIRQQCKVEWITYKDDCTRYFFAKAKQRKTASYIFEMQYELGRLNQGFPAVATIMQNYYKGLLGE</sequence>
<reference evidence="1" key="1">
    <citation type="submission" date="2022-04" db="EMBL/GenBank/DDBJ databases">
        <title>Carnegiea gigantea Genome sequencing and assembly v2.</title>
        <authorList>
            <person name="Copetti D."/>
            <person name="Sanderson M.J."/>
            <person name="Burquez A."/>
            <person name="Wojciechowski M.F."/>
        </authorList>
    </citation>
    <scope>NUCLEOTIDE SEQUENCE</scope>
    <source>
        <strain evidence="1">SGP5-SGP5p</strain>
        <tissue evidence="1">Aerial part</tissue>
    </source>
</reference>
<organism evidence="1 2">
    <name type="scientific">Carnegiea gigantea</name>
    <dbReference type="NCBI Taxonomy" id="171969"/>
    <lineage>
        <taxon>Eukaryota</taxon>
        <taxon>Viridiplantae</taxon>
        <taxon>Streptophyta</taxon>
        <taxon>Embryophyta</taxon>
        <taxon>Tracheophyta</taxon>
        <taxon>Spermatophyta</taxon>
        <taxon>Magnoliopsida</taxon>
        <taxon>eudicotyledons</taxon>
        <taxon>Gunneridae</taxon>
        <taxon>Pentapetalae</taxon>
        <taxon>Caryophyllales</taxon>
        <taxon>Cactineae</taxon>
        <taxon>Cactaceae</taxon>
        <taxon>Cactoideae</taxon>
        <taxon>Echinocereeae</taxon>
        <taxon>Carnegiea</taxon>
    </lineage>
</organism>
<dbReference type="AlphaFoldDB" id="A0A9Q1GMK8"/>
<comment type="caution">
    <text evidence="1">The sequence shown here is derived from an EMBL/GenBank/DDBJ whole genome shotgun (WGS) entry which is preliminary data.</text>
</comment>
<protein>
    <submittedName>
        <fullName evidence="1">Uncharacterized protein</fullName>
    </submittedName>
</protein>
<accession>A0A9Q1GMK8</accession>
<dbReference type="Proteomes" id="UP001153076">
    <property type="component" value="Unassembled WGS sequence"/>
</dbReference>
<dbReference type="EMBL" id="JAKOGI010002465">
    <property type="protein sequence ID" value="KAJ8421944.1"/>
    <property type="molecule type" value="Genomic_DNA"/>
</dbReference>
<evidence type="ECO:0000313" key="2">
    <source>
        <dbReference type="Proteomes" id="UP001153076"/>
    </source>
</evidence>
<gene>
    <name evidence="1" type="ORF">Cgig2_012936</name>
</gene>
<keyword evidence="2" id="KW-1185">Reference proteome</keyword>